<dbReference type="SUPFAM" id="SSF52540">
    <property type="entry name" value="P-loop containing nucleoside triphosphate hydrolases"/>
    <property type="match status" value="1"/>
</dbReference>
<reference evidence="2" key="1">
    <citation type="submission" date="2021-01" db="EMBL/GenBank/DDBJ databases">
        <authorList>
            <person name="Corre E."/>
            <person name="Pelletier E."/>
            <person name="Niang G."/>
            <person name="Scheremetjew M."/>
            <person name="Finn R."/>
            <person name="Kale V."/>
            <person name="Holt S."/>
            <person name="Cochrane G."/>
            <person name="Meng A."/>
            <person name="Brown T."/>
            <person name="Cohen L."/>
        </authorList>
    </citation>
    <scope>NUCLEOTIDE SEQUENCE</scope>
    <source>
        <strain evidence="2">Pbaha01</strain>
    </source>
</reference>
<evidence type="ECO:0000259" key="1">
    <source>
        <dbReference type="Pfam" id="PF02263"/>
    </source>
</evidence>
<dbReference type="GO" id="GO:0003924">
    <property type="term" value="F:GTPase activity"/>
    <property type="evidence" value="ECO:0007669"/>
    <property type="project" value="InterPro"/>
</dbReference>
<organism evidence="2">
    <name type="scientific">Pyrodinium bahamense</name>
    <dbReference type="NCBI Taxonomy" id="73915"/>
    <lineage>
        <taxon>Eukaryota</taxon>
        <taxon>Sar</taxon>
        <taxon>Alveolata</taxon>
        <taxon>Dinophyceae</taxon>
        <taxon>Gonyaulacales</taxon>
        <taxon>Pyrocystaceae</taxon>
        <taxon>Pyrodinium</taxon>
    </lineage>
</organism>
<dbReference type="EMBL" id="HBEG01007966">
    <property type="protein sequence ID" value="CAD8348969.1"/>
    <property type="molecule type" value="Transcribed_RNA"/>
</dbReference>
<name>A0A7S0A0N4_9DINO</name>
<dbReference type="GO" id="GO:0005525">
    <property type="term" value="F:GTP binding"/>
    <property type="evidence" value="ECO:0007669"/>
    <property type="project" value="InterPro"/>
</dbReference>
<accession>A0A7S0A0N4</accession>
<gene>
    <name evidence="2" type="ORF">PBAH0796_LOCUS4708</name>
</gene>
<protein>
    <recommendedName>
        <fullName evidence="1">Guanylate-binding protein N-terminal domain-containing protein</fullName>
    </recommendedName>
</protein>
<dbReference type="Pfam" id="PF02263">
    <property type="entry name" value="GBP"/>
    <property type="match status" value="1"/>
</dbReference>
<dbReference type="InterPro" id="IPR015894">
    <property type="entry name" value="Guanylate-bd_N"/>
</dbReference>
<dbReference type="InterPro" id="IPR027417">
    <property type="entry name" value="P-loop_NTPase"/>
</dbReference>
<sequence length="626" mass="67768">MAAEQAQCPVQSQPLLKFLKGGEPTLDPAGLGLVRSVRGQICPFVFLGDGRAGKSYLASALLGQEGAFVSSDSSQSVTEGIDVAVGTANGSGEQLLVLDCEGGNNALAKIHSLVNVIAVVACTHVVFVANNMASEAAVKDLASAVAARSVMHAAEGSGFKPPQRLTFVVNKTTLRYGDDALEKLLSGNLTGEGVAGRDEMRQDIKAAFPERRFVSVMHSVLPGFAQTMATFKTDLYAARQPMVVSGMPVCGEQFCHILELIIKEVQQMNRVSAPSMTRAVIFDGFLRPLVDRLLAKAKGKLPALNDYDPDIARYDARPDLLIGFGEATAHLAPGPVLDEARQLLVRGLDEMWEALLRENDLLGEATAQLSQETRHIVEKEESRCLGGKSLLRGLMVTQQTVRVESRAVVRKKRGGDPVCSDWERGDRILRLREAELEEELPKLPRMQGRVARRVPSLFGHLLGSHSYEPCLFVVRDLHLMWWTLPCQSDEPTHCINLLECRCSVDTAGENAAGASFVLTLEDCLGEGGGQEEALWFQMREPASWTATFACCAGHGRQAGTTCRSEALSNVADRDKWVSCIEAHITLAARVAMKLAWPLELDPPMLQDVLDAVPLEPQASAGAPDVP</sequence>
<dbReference type="AlphaFoldDB" id="A0A7S0A0N4"/>
<proteinExistence type="predicted"/>
<evidence type="ECO:0000313" key="2">
    <source>
        <dbReference type="EMBL" id="CAD8348969.1"/>
    </source>
</evidence>
<feature type="domain" description="Guanylate-binding protein N-terminal" evidence="1">
    <location>
        <begin position="45"/>
        <end position="133"/>
    </location>
</feature>
<dbReference type="Gene3D" id="3.40.50.300">
    <property type="entry name" value="P-loop containing nucleotide triphosphate hydrolases"/>
    <property type="match status" value="1"/>
</dbReference>